<evidence type="ECO:0000313" key="2">
    <source>
        <dbReference type="Proteomes" id="UP000003423"/>
    </source>
</evidence>
<name>I3D296_9ARCH</name>
<dbReference type="PATRIC" id="fig|859350.6.peg.1000"/>
<dbReference type="Proteomes" id="UP000003423">
    <property type="component" value="Unassembled WGS sequence"/>
</dbReference>
<dbReference type="EMBL" id="AEXL02000090">
    <property type="protein sequence ID" value="EIJ65839.1"/>
    <property type="molecule type" value="Genomic_DNA"/>
</dbReference>
<gene>
    <name evidence="1" type="ORF">BD31_I0072</name>
</gene>
<evidence type="ECO:0000313" key="1">
    <source>
        <dbReference type="EMBL" id="EIJ65839.1"/>
    </source>
</evidence>
<reference evidence="1 2" key="1">
    <citation type="journal article" date="2012" name="J. Bacteriol.">
        <title>Genome sequence of "Candidatus Nitrosopumilus salaria" BD31, an ammonia-oxidizing archaeon from the San Francisco Bay estuary.</title>
        <authorList>
            <person name="Mosier A.C."/>
            <person name="Allen E.E."/>
            <person name="Kim M."/>
            <person name="Ferriera S."/>
            <person name="Francis C.A."/>
        </authorList>
    </citation>
    <scope>NUCLEOTIDE SEQUENCE [LARGE SCALE GENOMIC DNA]</scope>
    <source>
        <strain evidence="1 2">BD31</strain>
    </source>
</reference>
<protein>
    <submittedName>
        <fullName evidence="1">Uncharacterized protein</fullName>
    </submittedName>
</protein>
<sequence length="221" mass="23915">MLAGFALILLMFPSVYSDDLIVLGNGHAPIYMSNSDSGRYDLNGDGNADYFVKAHYAGNYHQKLKIDYKIQDECVDLGPKDGDNVGGDTFDDAAMKIGFSTIPYVDRDWTIDGTVISNPWFNSQKNDDNRQIALVSFPNGFIPSEFPSFENGDDVIQGKGKKGSFKHLDSISELGGQSGWTGSIYVTGPVGNFALWTIHPSGGYGGCDGLTGFGIPIFIAE</sequence>
<comment type="caution">
    <text evidence="1">The sequence shown here is derived from an EMBL/GenBank/DDBJ whole genome shotgun (WGS) entry which is preliminary data.</text>
</comment>
<organism evidence="1 2">
    <name type="scientific">Candidatus Nitrosopumilus salarius BD31</name>
    <dbReference type="NCBI Taxonomy" id="859350"/>
    <lineage>
        <taxon>Archaea</taxon>
        <taxon>Nitrososphaerota</taxon>
        <taxon>Nitrososphaeria</taxon>
        <taxon>Nitrosopumilales</taxon>
        <taxon>Nitrosopumilaceae</taxon>
        <taxon>Nitrosopumilus</taxon>
    </lineage>
</organism>
<dbReference type="AlphaFoldDB" id="I3D296"/>
<proteinExistence type="predicted"/>
<accession>I3D296</accession>
<keyword evidence="2" id="KW-1185">Reference proteome</keyword>